<name>A0A564SXP7_9FIRM</name>
<dbReference type="SUPFAM" id="SSF52279">
    <property type="entry name" value="Beta-D-glucan exohydrolase, C-terminal domain"/>
    <property type="match status" value="1"/>
</dbReference>
<comment type="similarity">
    <text evidence="1">Belongs to the glycosyl hydrolase 3 family.</text>
</comment>
<organism evidence="5 6">
    <name type="scientific">Faecalibacterium prausnitzii</name>
    <dbReference type="NCBI Taxonomy" id="853"/>
    <lineage>
        <taxon>Bacteria</taxon>
        <taxon>Bacillati</taxon>
        <taxon>Bacillota</taxon>
        <taxon>Clostridia</taxon>
        <taxon>Eubacteriales</taxon>
        <taxon>Oscillospiraceae</taxon>
        <taxon>Faecalibacterium</taxon>
    </lineage>
</organism>
<dbReference type="AlphaFoldDB" id="A0A564SXP7"/>
<dbReference type="InterPro" id="IPR050288">
    <property type="entry name" value="Cellulose_deg_GH3"/>
</dbReference>
<dbReference type="PRINTS" id="PR00133">
    <property type="entry name" value="GLHYDRLASE3"/>
</dbReference>
<dbReference type="Pfam" id="PF14310">
    <property type="entry name" value="Fn3-like"/>
    <property type="match status" value="1"/>
</dbReference>
<dbReference type="SUPFAM" id="SSF51445">
    <property type="entry name" value="(Trans)glycosidases"/>
    <property type="match status" value="1"/>
</dbReference>
<dbReference type="RefSeq" id="WP_243120081.1">
    <property type="nucleotide sequence ID" value="NZ_CABHMY010000089.1"/>
</dbReference>
<dbReference type="InterPro" id="IPR036881">
    <property type="entry name" value="Glyco_hydro_3_C_sf"/>
</dbReference>
<dbReference type="InterPro" id="IPR036962">
    <property type="entry name" value="Glyco_hydro_3_N_sf"/>
</dbReference>
<dbReference type="InterPro" id="IPR013783">
    <property type="entry name" value="Ig-like_fold"/>
</dbReference>
<evidence type="ECO:0000256" key="3">
    <source>
        <dbReference type="SAM" id="Phobius"/>
    </source>
</evidence>
<dbReference type="GO" id="GO:0005975">
    <property type="term" value="P:carbohydrate metabolic process"/>
    <property type="evidence" value="ECO:0007669"/>
    <property type="project" value="InterPro"/>
</dbReference>
<dbReference type="Gene3D" id="3.20.20.300">
    <property type="entry name" value="Glycoside hydrolase, family 3, N-terminal domain"/>
    <property type="match status" value="1"/>
</dbReference>
<dbReference type="Gene3D" id="3.40.50.1700">
    <property type="entry name" value="Glycoside hydrolase family 3 C-terminal domain"/>
    <property type="match status" value="1"/>
</dbReference>
<protein>
    <submittedName>
        <fullName evidence="5">Thermostable beta-glucosidase B</fullName>
        <ecNumber evidence="5">3.2.1.21</ecNumber>
    </submittedName>
</protein>
<proteinExistence type="inferred from homology"/>
<dbReference type="Gene3D" id="2.60.40.10">
    <property type="entry name" value="Immunoglobulins"/>
    <property type="match status" value="1"/>
</dbReference>
<evidence type="ECO:0000313" key="6">
    <source>
        <dbReference type="Proteomes" id="UP000406184"/>
    </source>
</evidence>
<keyword evidence="3" id="KW-0472">Membrane</keyword>
<dbReference type="InterPro" id="IPR026891">
    <property type="entry name" value="Fn3-like"/>
</dbReference>
<dbReference type="SMART" id="SM01217">
    <property type="entry name" value="Fn3_like"/>
    <property type="match status" value="1"/>
</dbReference>
<dbReference type="Proteomes" id="UP000406184">
    <property type="component" value="Unassembled WGS sequence"/>
</dbReference>
<evidence type="ECO:0000259" key="4">
    <source>
        <dbReference type="SMART" id="SM01217"/>
    </source>
</evidence>
<dbReference type="GO" id="GO:0008422">
    <property type="term" value="F:beta-glucosidase activity"/>
    <property type="evidence" value="ECO:0007669"/>
    <property type="project" value="UniProtKB-EC"/>
</dbReference>
<evidence type="ECO:0000256" key="2">
    <source>
        <dbReference type="ARBA" id="ARBA00022801"/>
    </source>
</evidence>
<dbReference type="Pfam" id="PF00933">
    <property type="entry name" value="Glyco_hydro_3"/>
    <property type="match status" value="1"/>
</dbReference>
<dbReference type="PANTHER" id="PTHR42715:SF10">
    <property type="entry name" value="BETA-GLUCOSIDASE"/>
    <property type="match status" value="1"/>
</dbReference>
<keyword evidence="5" id="KW-0326">Glycosidase</keyword>
<accession>A0A564SXP7</accession>
<keyword evidence="3" id="KW-1133">Transmembrane helix</keyword>
<gene>
    <name evidence="5" type="primary">bglB_1</name>
    <name evidence="5" type="ORF">FPPS064S07_00024</name>
</gene>
<evidence type="ECO:0000313" key="5">
    <source>
        <dbReference type="EMBL" id="VUW99578.1"/>
    </source>
</evidence>
<dbReference type="PANTHER" id="PTHR42715">
    <property type="entry name" value="BETA-GLUCOSIDASE"/>
    <property type="match status" value="1"/>
</dbReference>
<dbReference type="InterPro" id="IPR017853">
    <property type="entry name" value="GH"/>
</dbReference>
<keyword evidence="2 5" id="KW-0378">Hydrolase</keyword>
<dbReference type="Pfam" id="PF01915">
    <property type="entry name" value="Glyco_hydro_3_C"/>
    <property type="match status" value="1"/>
</dbReference>
<keyword evidence="6" id="KW-1185">Reference proteome</keyword>
<dbReference type="InterPro" id="IPR002772">
    <property type="entry name" value="Glyco_hydro_3_C"/>
</dbReference>
<reference evidence="5 6" key="1">
    <citation type="submission" date="2019-07" db="EMBL/GenBank/DDBJ databases">
        <authorList>
            <person name="Hibberd C M."/>
            <person name="Gehrig L. J."/>
            <person name="Chang H.-W."/>
            <person name="Venkatesh S."/>
        </authorList>
    </citation>
    <scope>NUCLEOTIDE SEQUENCE [LARGE SCALE GENOMIC DNA]</scope>
    <source>
        <strain evidence="5">Faecalibacterium_prausnitzii_JG_BgPS064</strain>
    </source>
</reference>
<keyword evidence="3" id="KW-0812">Transmembrane</keyword>
<dbReference type="EC" id="3.2.1.21" evidence="5"/>
<sequence length="1023" mass="111898">MAQKKKDSKMMGKIIKTAVSGVLCVALAGGIVAANVLIPPNASSVQSILGLKSGGIDNSKAKTEGINMEYSKPGFDTEDALVEDEIALNKKIAAEGIVLLKNDAGKMPYSTDTTFSFVSHSAVSYIGGNKVDMKTAFEDAGFGVNEALWKFYSEGNGKDYGLGVGSVSYGDDEDFSINECPLSVMKAEPGLTDSMKNTVPVFVFSRVAGEGRDMPRSMYNHTDVEEDKTKTYLEPDSTELEILQYLNDNFDDVVLLLNSGAAVDLSWVENYPNIHTVISAPAMGDYGLCSLAEIFSGKVNPSGRTVDTYEMDAMNSPAAQNFGDFAYYDEDGNLTKYNYVSYKEGIYVGYRYYETRYEDKVLGQGNAGDYNYADAVMYPFGYGLSYTDFEWSDYDTSWDGDTCTVTVKVTNTGDVAGKDVVQVYAQSPYTDYDKANKVEKAAVELVGYAKTAELAPGASETVKIAFDQEQLKSYDYVNAKTYILDAGDYYITAAKNAHEAVNNILSAKGKTVADGMTADGDTAFVATYTPANGTVDTTTYKLDTTTGVEITNQLDHANGGLQYLSRSDWTGTWPTVDGEVSDQISTWGNPINGTDASGNAASYTYRKTISKEDLAKLDSFDSLNPTDFSALTDEIVYGKDNGLGLIDMRGLDYDDEKWDALLDQLTPSDYQTLITQSGYGTAAIKSVDKPSTADRDTATGLINFGFDASGNFYFKGNITHCGVIVLAQTYNDDLAYHYGENIGDESYYLHIDGWYAPAVNMHRTAFSGRNSEYYSEDPFVGGHIASLECKGVASRGMYVFVKHFAVNDQENHRGDREGQFSIATFLNEQAAREIYLRPFEMCIKTDDVQMNYAKDNGDGSYSNATREIPSVTGVMTSFNRIGYTWAGGDYNLVTGVLRNEWGFHGFIITDNANTGVFMDAGQMIRAGADGKLTNLPTGARYTFNKDDVADYHYGREAIHNILYTIANSKTMNGGMPGSRYLAKVEPYQKVIYAVDGVCGGLIAVLVVLTILRFRKKKENVKTV</sequence>
<feature type="domain" description="Fibronectin type III-like" evidence="4">
    <location>
        <begin position="419"/>
        <end position="497"/>
    </location>
</feature>
<dbReference type="EMBL" id="CABHMY010000089">
    <property type="protein sequence ID" value="VUW99578.1"/>
    <property type="molecule type" value="Genomic_DNA"/>
</dbReference>
<feature type="transmembrane region" description="Helical" evidence="3">
    <location>
        <begin position="990"/>
        <end position="1011"/>
    </location>
</feature>
<dbReference type="InterPro" id="IPR001764">
    <property type="entry name" value="Glyco_hydro_3_N"/>
</dbReference>
<evidence type="ECO:0000256" key="1">
    <source>
        <dbReference type="ARBA" id="ARBA00005336"/>
    </source>
</evidence>